<dbReference type="AlphaFoldDB" id="A0AAZ3S098"/>
<keyword evidence="2" id="KW-1185">Reference proteome</keyword>
<proteinExistence type="predicted"/>
<dbReference type="Proteomes" id="UP000694402">
    <property type="component" value="Unassembled WGS sequence"/>
</dbReference>
<accession>A0AAZ3S098</accession>
<dbReference type="GeneTree" id="ENSGT01000000221566"/>
<protein>
    <submittedName>
        <fullName evidence="1">Uncharacterized protein</fullName>
    </submittedName>
</protein>
<reference evidence="1" key="3">
    <citation type="submission" date="2025-09" db="UniProtKB">
        <authorList>
            <consortium name="Ensembl"/>
        </authorList>
    </citation>
    <scope>IDENTIFICATION</scope>
</reference>
<evidence type="ECO:0000313" key="1">
    <source>
        <dbReference type="Ensembl" id="ENSOTSP00005146883.1"/>
    </source>
</evidence>
<evidence type="ECO:0000313" key="2">
    <source>
        <dbReference type="Proteomes" id="UP000694402"/>
    </source>
</evidence>
<reference evidence="1" key="2">
    <citation type="submission" date="2025-08" db="UniProtKB">
        <authorList>
            <consortium name="Ensembl"/>
        </authorList>
    </citation>
    <scope>IDENTIFICATION</scope>
</reference>
<name>A0AAZ3S098_ONCTS</name>
<reference evidence="2" key="1">
    <citation type="journal article" date="2018" name="PLoS ONE">
        <title>Chinook salmon (Oncorhynchus tshawytscha) genome and transcriptome.</title>
        <authorList>
            <person name="Christensen K.A."/>
            <person name="Leong J.S."/>
            <person name="Sakhrani D."/>
            <person name="Biagi C.A."/>
            <person name="Minkley D.R."/>
            <person name="Withler R.E."/>
            <person name="Rondeau E.B."/>
            <person name="Koop B.F."/>
            <person name="Devlin R.H."/>
        </authorList>
    </citation>
    <scope>NUCLEOTIDE SEQUENCE [LARGE SCALE GENOMIC DNA]</scope>
</reference>
<organism evidence="1 2">
    <name type="scientific">Oncorhynchus tshawytscha</name>
    <name type="common">Chinook salmon</name>
    <name type="synonym">Salmo tshawytscha</name>
    <dbReference type="NCBI Taxonomy" id="74940"/>
    <lineage>
        <taxon>Eukaryota</taxon>
        <taxon>Metazoa</taxon>
        <taxon>Chordata</taxon>
        <taxon>Craniata</taxon>
        <taxon>Vertebrata</taxon>
        <taxon>Euteleostomi</taxon>
        <taxon>Actinopterygii</taxon>
        <taxon>Neopterygii</taxon>
        <taxon>Teleostei</taxon>
        <taxon>Protacanthopterygii</taxon>
        <taxon>Salmoniformes</taxon>
        <taxon>Salmonidae</taxon>
        <taxon>Salmoninae</taxon>
        <taxon>Oncorhynchus</taxon>
    </lineage>
</organism>
<dbReference type="Ensembl" id="ENSOTST00005127701.1">
    <property type="protein sequence ID" value="ENSOTSP00005146883.1"/>
    <property type="gene ID" value="ENSOTSG00005062847.1"/>
</dbReference>
<sequence length="195" mass="21703">RRVWPPVGVCRSRGLVRRTWNKMSAGGVHQVLCLHASPLGYLPEDNTSKPPRDSSRIPLWLLFDGVQDPMNVLHIFLGCPMTPVLSKASTGLMTRVCSVQVKVAQAENSHVPVMKCSNFQMTKPRLLLMVKSFLSFSLCALLTVLPRRDLHPGLVSNPSMSLWYGIPLVPQHSSSLKNKRDVKLNILNKTINATI</sequence>